<organism evidence="2 3">
    <name type="scientific">Funneliformis caledonium</name>
    <dbReference type="NCBI Taxonomy" id="1117310"/>
    <lineage>
        <taxon>Eukaryota</taxon>
        <taxon>Fungi</taxon>
        <taxon>Fungi incertae sedis</taxon>
        <taxon>Mucoromycota</taxon>
        <taxon>Glomeromycotina</taxon>
        <taxon>Glomeromycetes</taxon>
        <taxon>Glomerales</taxon>
        <taxon>Glomeraceae</taxon>
        <taxon>Funneliformis</taxon>
    </lineage>
</organism>
<sequence length="57" mass="6636">MTSNNTSTMNPVFRNEKESEMNERRRKNYGTLDQCAVARKIEEDSSESLQNEIPNLE</sequence>
<gene>
    <name evidence="2" type="ORF">FCALED_LOCUS4056</name>
</gene>
<proteinExistence type="predicted"/>
<reference evidence="2" key="1">
    <citation type="submission" date="2021-06" db="EMBL/GenBank/DDBJ databases">
        <authorList>
            <person name="Kallberg Y."/>
            <person name="Tangrot J."/>
            <person name="Rosling A."/>
        </authorList>
    </citation>
    <scope>NUCLEOTIDE SEQUENCE</scope>
    <source>
        <strain evidence="2">UK204</strain>
    </source>
</reference>
<feature type="compositionally biased region" description="Basic and acidic residues" evidence="1">
    <location>
        <begin position="14"/>
        <end position="23"/>
    </location>
</feature>
<accession>A0A9N8ZV52</accession>
<comment type="caution">
    <text evidence="2">The sequence shown here is derived from an EMBL/GenBank/DDBJ whole genome shotgun (WGS) entry which is preliminary data.</text>
</comment>
<protein>
    <submittedName>
        <fullName evidence="2">17944_t:CDS:1</fullName>
    </submittedName>
</protein>
<keyword evidence="3" id="KW-1185">Reference proteome</keyword>
<evidence type="ECO:0000256" key="1">
    <source>
        <dbReference type="SAM" id="MobiDB-lite"/>
    </source>
</evidence>
<name>A0A9N8ZV52_9GLOM</name>
<dbReference type="EMBL" id="CAJVPQ010000762">
    <property type="protein sequence ID" value="CAG8508179.1"/>
    <property type="molecule type" value="Genomic_DNA"/>
</dbReference>
<feature type="compositionally biased region" description="Polar residues" evidence="1">
    <location>
        <begin position="1"/>
        <end position="10"/>
    </location>
</feature>
<dbReference type="Proteomes" id="UP000789570">
    <property type="component" value="Unassembled WGS sequence"/>
</dbReference>
<feature type="region of interest" description="Disordered" evidence="1">
    <location>
        <begin position="1"/>
        <end position="30"/>
    </location>
</feature>
<dbReference type="AlphaFoldDB" id="A0A9N8ZV52"/>
<evidence type="ECO:0000313" key="2">
    <source>
        <dbReference type="EMBL" id="CAG8508179.1"/>
    </source>
</evidence>
<evidence type="ECO:0000313" key="3">
    <source>
        <dbReference type="Proteomes" id="UP000789570"/>
    </source>
</evidence>